<accession>A0AA38URA4</accession>
<evidence type="ECO:0000313" key="2">
    <source>
        <dbReference type="Proteomes" id="UP001163850"/>
    </source>
</evidence>
<evidence type="ECO:0000313" key="1">
    <source>
        <dbReference type="EMBL" id="KAJ3981162.1"/>
    </source>
</evidence>
<name>A0AA38URA4_9AGAR</name>
<proteinExistence type="predicted"/>
<protein>
    <submittedName>
        <fullName evidence="1">Uncharacterized protein</fullName>
    </submittedName>
</protein>
<dbReference type="EMBL" id="MU802131">
    <property type="protein sequence ID" value="KAJ3981162.1"/>
    <property type="molecule type" value="Genomic_DNA"/>
</dbReference>
<dbReference type="Proteomes" id="UP001163850">
    <property type="component" value="Unassembled WGS sequence"/>
</dbReference>
<comment type="caution">
    <text evidence="1">The sequence shown here is derived from an EMBL/GenBank/DDBJ whole genome shotgun (WGS) entry which is preliminary data.</text>
</comment>
<dbReference type="AlphaFoldDB" id="A0AA38URA4"/>
<gene>
    <name evidence="1" type="ORF">F5890DRAFT_1418217</name>
</gene>
<reference evidence="1" key="1">
    <citation type="submission" date="2022-08" db="EMBL/GenBank/DDBJ databases">
        <authorList>
            <consortium name="DOE Joint Genome Institute"/>
            <person name="Min B."/>
            <person name="Riley R."/>
            <person name="Sierra-Patev S."/>
            <person name="Naranjo-Ortiz M."/>
            <person name="Looney B."/>
            <person name="Konkel Z."/>
            <person name="Slot J.C."/>
            <person name="Sakamoto Y."/>
            <person name="Steenwyk J.L."/>
            <person name="Rokas A."/>
            <person name="Carro J."/>
            <person name="Camarero S."/>
            <person name="Ferreira P."/>
            <person name="Molpeceres G."/>
            <person name="Ruiz-Duenas F.J."/>
            <person name="Serrano A."/>
            <person name="Henrissat B."/>
            <person name="Drula E."/>
            <person name="Hughes K.W."/>
            <person name="Mata J.L."/>
            <person name="Ishikawa N.K."/>
            <person name="Vargas-Isla R."/>
            <person name="Ushijima S."/>
            <person name="Smith C.A."/>
            <person name="Ahrendt S."/>
            <person name="Andreopoulos W."/>
            <person name="He G."/>
            <person name="Labutti K."/>
            <person name="Lipzen A."/>
            <person name="Ng V."/>
            <person name="Sandor L."/>
            <person name="Barry K."/>
            <person name="Martinez A.T."/>
            <person name="Xiao Y."/>
            <person name="Gibbons J.G."/>
            <person name="Terashima K."/>
            <person name="Hibbett D.S."/>
            <person name="Grigoriev I.V."/>
        </authorList>
    </citation>
    <scope>NUCLEOTIDE SEQUENCE</scope>
    <source>
        <strain evidence="1">TFB7829</strain>
    </source>
</reference>
<organism evidence="1 2">
    <name type="scientific">Lentinula detonsa</name>
    <dbReference type="NCBI Taxonomy" id="2804962"/>
    <lineage>
        <taxon>Eukaryota</taxon>
        <taxon>Fungi</taxon>
        <taxon>Dikarya</taxon>
        <taxon>Basidiomycota</taxon>
        <taxon>Agaricomycotina</taxon>
        <taxon>Agaricomycetes</taxon>
        <taxon>Agaricomycetidae</taxon>
        <taxon>Agaricales</taxon>
        <taxon>Marasmiineae</taxon>
        <taxon>Omphalotaceae</taxon>
        <taxon>Lentinula</taxon>
    </lineage>
</organism>
<sequence length="244" mass="27640">MPDTPSKQMRIMTSEMASTSSGSFLVSKNPYKSEIPLPQMLEKQALTLPAPDWSLLMRPPADRSQEQLEAENQALIRSLANAKGYVAAFADREETLAAQAVVQDMALIKLNSALHSKEMKKAENDGSDVLNDGMGRLWSDARILEYQKRKRTEKVRKAAEKERRKELRSSKKALKTMIDAEWATIKEKHDENLQKWNEMCTELKEKGFKAKDLPKKPCHETKRSVIALLSGCDSEESEEDTDND</sequence>